<dbReference type="Proteomes" id="UP000005239">
    <property type="component" value="Unassembled WGS sequence"/>
</dbReference>
<name>A0A2A6CFA8_PRIPA</name>
<evidence type="ECO:0000313" key="2">
    <source>
        <dbReference type="Proteomes" id="UP000005239"/>
    </source>
</evidence>
<dbReference type="AlphaFoldDB" id="A0A2A6CFA8"/>
<protein>
    <submittedName>
        <fullName evidence="1">Uncharacterized protein</fullName>
    </submittedName>
</protein>
<keyword evidence="2" id="KW-1185">Reference proteome</keyword>
<organism evidence="1 2">
    <name type="scientific">Pristionchus pacificus</name>
    <name type="common">Parasitic nematode worm</name>
    <dbReference type="NCBI Taxonomy" id="54126"/>
    <lineage>
        <taxon>Eukaryota</taxon>
        <taxon>Metazoa</taxon>
        <taxon>Ecdysozoa</taxon>
        <taxon>Nematoda</taxon>
        <taxon>Chromadorea</taxon>
        <taxon>Rhabditida</taxon>
        <taxon>Rhabditina</taxon>
        <taxon>Diplogasteromorpha</taxon>
        <taxon>Diplogasteroidea</taxon>
        <taxon>Neodiplogasteridae</taxon>
        <taxon>Pristionchus</taxon>
    </lineage>
</organism>
<accession>A0A8R1UFB8</accession>
<proteinExistence type="predicted"/>
<reference evidence="2" key="1">
    <citation type="journal article" date="2008" name="Nat. Genet.">
        <title>The Pristionchus pacificus genome provides a unique perspective on nematode lifestyle and parasitism.</title>
        <authorList>
            <person name="Dieterich C."/>
            <person name="Clifton S.W."/>
            <person name="Schuster L.N."/>
            <person name="Chinwalla A."/>
            <person name="Delehaunty K."/>
            <person name="Dinkelacker I."/>
            <person name="Fulton L."/>
            <person name="Fulton R."/>
            <person name="Godfrey J."/>
            <person name="Minx P."/>
            <person name="Mitreva M."/>
            <person name="Roeseler W."/>
            <person name="Tian H."/>
            <person name="Witte H."/>
            <person name="Yang S.P."/>
            <person name="Wilson R.K."/>
            <person name="Sommer R.J."/>
        </authorList>
    </citation>
    <scope>NUCLEOTIDE SEQUENCE [LARGE SCALE GENOMIC DNA]</scope>
    <source>
        <strain evidence="2">PS312</strain>
    </source>
</reference>
<gene>
    <name evidence="1" type="primary">WBGene00113999</name>
</gene>
<dbReference type="EnsemblMetazoa" id="PPA24445.1">
    <property type="protein sequence ID" value="PPA24445.1"/>
    <property type="gene ID" value="WBGene00113999"/>
</dbReference>
<sequence length="258" mass="29023">MDSNTLSTLPSDIIRTIIHLGNDSLSDLRQRRNLPRARYAEQSTLIATCIGCASIAVLLSLSMIGFDAIGLAILFAIVYGSIPKMEEEAKISNETGNDCIIYRIVSWDGQCDDPAAAAAAPTRVWSECSLESRHSCWRIHNYLIRMDMGDAILELCRTHRVRRLFIGSHSFNVRRFGDFVLQLTGLDVTLDLYEYGSIYIGHLSNFGKSQLFWDKTTAVLSAQEVTLTMVVRTETDEANFDYDKIRAHIRCERTSDSN</sequence>
<accession>A0A2A6CFA8</accession>
<reference evidence="1" key="2">
    <citation type="submission" date="2022-06" db="UniProtKB">
        <authorList>
            <consortium name="EnsemblMetazoa"/>
        </authorList>
    </citation>
    <scope>IDENTIFICATION</scope>
    <source>
        <strain evidence="1">PS312</strain>
    </source>
</reference>
<evidence type="ECO:0000313" key="1">
    <source>
        <dbReference type="EnsemblMetazoa" id="PPA24445.1"/>
    </source>
</evidence>